<protein>
    <submittedName>
        <fullName evidence="2">Uncharacterized protein</fullName>
    </submittedName>
</protein>
<keyword evidence="1" id="KW-1133">Transmembrane helix</keyword>
<dbReference type="Proteomes" id="UP001154114">
    <property type="component" value="Chromosome 25"/>
</dbReference>
<feature type="transmembrane region" description="Helical" evidence="1">
    <location>
        <begin position="20"/>
        <end position="36"/>
    </location>
</feature>
<feature type="transmembrane region" description="Helical" evidence="1">
    <location>
        <begin position="43"/>
        <end position="60"/>
    </location>
</feature>
<accession>A0A9P0BZF9</accession>
<proteinExistence type="predicted"/>
<keyword evidence="1" id="KW-0472">Membrane</keyword>
<dbReference type="AlphaFoldDB" id="A0A9P0BZF9"/>
<gene>
    <name evidence="2" type="ORF">CINC_LOCUS8149</name>
</gene>
<evidence type="ECO:0000256" key="1">
    <source>
        <dbReference type="SAM" id="Phobius"/>
    </source>
</evidence>
<name>A0A9P0BZF9_CHRIL</name>
<evidence type="ECO:0000313" key="3">
    <source>
        <dbReference type="Proteomes" id="UP001154114"/>
    </source>
</evidence>
<organism evidence="2 3">
    <name type="scientific">Chrysodeixis includens</name>
    <name type="common">Soybean looper</name>
    <name type="synonym">Pseudoplusia includens</name>
    <dbReference type="NCBI Taxonomy" id="689277"/>
    <lineage>
        <taxon>Eukaryota</taxon>
        <taxon>Metazoa</taxon>
        <taxon>Ecdysozoa</taxon>
        <taxon>Arthropoda</taxon>
        <taxon>Hexapoda</taxon>
        <taxon>Insecta</taxon>
        <taxon>Pterygota</taxon>
        <taxon>Neoptera</taxon>
        <taxon>Endopterygota</taxon>
        <taxon>Lepidoptera</taxon>
        <taxon>Glossata</taxon>
        <taxon>Ditrysia</taxon>
        <taxon>Noctuoidea</taxon>
        <taxon>Noctuidae</taxon>
        <taxon>Plusiinae</taxon>
        <taxon>Chrysodeixis</taxon>
    </lineage>
</organism>
<reference evidence="2" key="1">
    <citation type="submission" date="2021-12" db="EMBL/GenBank/DDBJ databases">
        <authorList>
            <person name="King R."/>
        </authorList>
    </citation>
    <scope>NUCLEOTIDE SEQUENCE</scope>
</reference>
<sequence length="124" mass="14555">MYNVLTITVKWGSLETYLDINFPFILIIPQIGLISLRIQKHLCPCIAFLFGLLILSFYFYHTKKIPIFGEIYFNIGLFSGRHFDLASYIFGHSFIPTNPKVYQISSFHCINVIEESNYFYRILL</sequence>
<keyword evidence="3" id="KW-1185">Reference proteome</keyword>
<dbReference type="EMBL" id="LR824028">
    <property type="protein sequence ID" value="CAH0598317.1"/>
    <property type="molecule type" value="Genomic_DNA"/>
</dbReference>
<keyword evidence="1" id="KW-0812">Transmembrane</keyword>
<evidence type="ECO:0000313" key="2">
    <source>
        <dbReference type="EMBL" id="CAH0598317.1"/>
    </source>
</evidence>